<gene>
    <name evidence="5" type="ORF">H9815_10515</name>
</gene>
<evidence type="ECO:0000256" key="2">
    <source>
        <dbReference type="ARBA" id="ARBA00023125"/>
    </source>
</evidence>
<dbReference type="SUPFAM" id="SSF46785">
    <property type="entry name" value="Winged helix' DNA-binding domain"/>
    <property type="match status" value="1"/>
</dbReference>
<dbReference type="Pfam" id="PF07729">
    <property type="entry name" value="FCD"/>
    <property type="match status" value="1"/>
</dbReference>
<dbReference type="InterPro" id="IPR036390">
    <property type="entry name" value="WH_DNA-bd_sf"/>
</dbReference>
<name>A0A9D2J4T9_9MICO</name>
<dbReference type="AlphaFoldDB" id="A0A9D2J4T9"/>
<evidence type="ECO:0000256" key="1">
    <source>
        <dbReference type="ARBA" id="ARBA00023015"/>
    </source>
</evidence>
<comment type="caution">
    <text evidence="5">The sequence shown here is derived from an EMBL/GenBank/DDBJ whole genome shotgun (WGS) entry which is preliminary data.</text>
</comment>
<dbReference type="SMART" id="SM00895">
    <property type="entry name" value="FCD"/>
    <property type="match status" value="1"/>
</dbReference>
<evidence type="ECO:0000313" key="6">
    <source>
        <dbReference type="Proteomes" id="UP000824037"/>
    </source>
</evidence>
<evidence type="ECO:0000256" key="3">
    <source>
        <dbReference type="ARBA" id="ARBA00023163"/>
    </source>
</evidence>
<accession>A0A9D2J4T9</accession>
<keyword evidence="3" id="KW-0804">Transcription</keyword>
<dbReference type="Gene3D" id="1.20.120.530">
    <property type="entry name" value="GntR ligand-binding domain-like"/>
    <property type="match status" value="1"/>
</dbReference>
<dbReference type="CDD" id="cd07377">
    <property type="entry name" value="WHTH_GntR"/>
    <property type="match status" value="1"/>
</dbReference>
<dbReference type="Pfam" id="PF00392">
    <property type="entry name" value="GntR"/>
    <property type="match status" value="1"/>
</dbReference>
<evidence type="ECO:0000259" key="4">
    <source>
        <dbReference type="PROSITE" id="PS50949"/>
    </source>
</evidence>
<sequence length="239" mass="25468">MAAPVLHSDILNTLGAEIAGGDLDPGDVLTLAGLEDRFGVSRTVVREAMRILESLGMVRAKRRVGLTVQSSDSWSVLDPRVIAWRLAGAGRAEQLRSLTQLRVALEPTAARLAAQTAPEAGPELIRLAEQLRELGEQGLGDTAEYLDIDVQFHTLLLTCGGNEMFAALAGSVAEVLIGRTRVGLTPAHPAHAAVSNHEDLARAVGDGDPVRAEEHARAVLETVWSEVDYASQMERIATG</sequence>
<organism evidence="5 6">
    <name type="scientific">Candidatus Ruania gallistercoris</name>
    <dbReference type="NCBI Taxonomy" id="2838746"/>
    <lineage>
        <taxon>Bacteria</taxon>
        <taxon>Bacillati</taxon>
        <taxon>Actinomycetota</taxon>
        <taxon>Actinomycetes</taxon>
        <taxon>Micrococcales</taxon>
        <taxon>Ruaniaceae</taxon>
        <taxon>Ruania</taxon>
    </lineage>
</organism>
<dbReference type="Proteomes" id="UP000824037">
    <property type="component" value="Unassembled WGS sequence"/>
</dbReference>
<dbReference type="GO" id="GO:0003677">
    <property type="term" value="F:DNA binding"/>
    <property type="evidence" value="ECO:0007669"/>
    <property type="project" value="UniProtKB-KW"/>
</dbReference>
<keyword evidence="1" id="KW-0805">Transcription regulation</keyword>
<dbReference type="InterPro" id="IPR036388">
    <property type="entry name" value="WH-like_DNA-bd_sf"/>
</dbReference>
<reference evidence="5" key="2">
    <citation type="submission" date="2021-04" db="EMBL/GenBank/DDBJ databases">
        <authorList>
            <person name="Gilroy R."/>
        </authorList>
    </citation>
    <scope>NUCLEOTIDE SEQUENCE</scope>
    <source>
        <strain evidence="5">ChiGjej4B4-7305</strain>
    </source>
</reference>
<dbReference type="SMART" id="SM00345">
    <property type="entry name" value="HTH_GNTR"/>
    <property type="match status" value="1"/>
</dbReference>
<dbReference type="Gene3D" id="1.10.10.10">
    <property type="entry name" value="Winged helix-like DNA-binding domain superfamily/Winged helix DNA-binding domain"/>
    <property type="match status" value="1"/>
</dbReference>
<dbReference type="PANTHER" id="PTHR43537">
    <property type="entry name" value="TRANSCRIPTIONAL REGULATOR, GNTR FAMILY"/>
    <property type="match status" value="1"/>
</dbReference>
<proteinExistence type="predicted"/>
<dbReference type="InterPro" id="IPR011711">
    <property type="entry name" value="GntR_C"/>
</dbReference>
<reference evidence="5" key="1">
    <citation type="journal article" date="2021" name="PeerJ">
        <title>Extensive microbial diversity within the chicken gut microbiome revealed by metagenomics and culture.</title>
        <authorList>
            <person name="Gilroy R."/>
            <person name="Ravi A."/>
            <person name="Getino M."/>
            <person name="Pursley I."/>
            <person name="Horton D.L."/>
            <person name="Alikhan N.F."/>
            <person name="Baker D."/>
            <person name="Gharbi K."/>
            <person name="Hall N."/>
            <person name="Watson M."/>
            <person name="Adriaenssens E.M."/>
            <person name="Foster-Nyarko E."/>
            <person name="Jarju S."/>
            <person name="Secka A."/>
            <person name="Antonio M."/>
            <person name="Oren A."/>
            <person name="Chaudhuri R.R."/>
            <person name="La Ragione R."/>
            <person name="Hildebrand F."/>
            <person name="Pallen M.J."/>
        </authorList>
    </citation>
    <scope>NUCLEOTIDE SEQUENCE</scope>
    <source>
        <strain evidence="5">ChiGjej4B4-7305</strain>
    </source>
</reference>
<keyword evidence="2" id="KW-0238">DNA-binding</keyword>
<dbReference type="InterPro" id="IPR008920">
    <property type="entry name" value="TF_FadR/GntR_C"/>
</dbReference>
<dbReference type="PROSITE" id="PS50949">
    <property type="entry name" value="HTH_GNTR"/>
    <property type="match status" value="1"/>
</dbReference>
<dbReference type="PANTHER" id="PTHR43537:SF44">
    <property type="entry name" value="GNTR FAMILY REGULATORY PROTEIN"/>
    <property type="match status" value="1"/>
</dbReference>
<dbReference type="GO" id="GO:0003700">
    <property type="term" value="F:DNA-binding transcription factor activity"/>
    <property type="evidence" value="ECO:0007669"/>
    <property type="project" value="InterPro"/>
</dbReference>
<evidence type="ECO:0000313" key="5">
    <source>
        <dbReference type="EMBL" id="HIZ36202.1"/>
    </source>
</evidence>
<feature type="domain" description="HTH gntR-type" evidence="4">
    <location>
        <begin position="4"/>
        <end position="71"/>
    </location>
</feature>
<dbReference type="InterPro" id="IPR000524">
    <property type="entry name" value="Tscrpt_reg_HTH_GntR"/>
</dbReference>
<dbReference type="EMBL" id="DXBY01000177">
    <property type="protein sequence ID" value="HIZ36202.1"/>
    <property type="molecule type" value="Genomic_DNA"/>
</dbReference>
<dbReference type="SUPFAM" id="SSF48008">
    <property type="entry name" value="GntR ligand-binding domain-like"/>
    <property type="match status" value="1"/>
</dbReference>
<protein>
    <submittedName>
        <fullName evidence="5">FCD domain-containing protein</fullName>
    </submittedName>
</protein>